<accession>A0A371J504</accession>
<feature type="region of interest" description="Disordered" evidence="1">
    <location>
        <begin position="631"/>
        <end position="654"/>
    </location>
</feature>
<evidence type="ECO:0000313" key="4">
    <source>
        <dbReference type="Proteomes" id="UP000215694"/>
    </source>
</evidence>
<evidence type="ECO:0008006" key="5">
    <source>
        <dbReference type="Google" id="ProtNLM"/>
    </source>
</evidence>
<keyword evidence="2" id="KW-0732">Signal</keyword>
<reference evidence="3 4" key="1">
    <citation type="journal article" date="2017" name="Genome Announc.">
        <title>Draft Genome Sequence of Romboutsia weinsteinii sp. nov. Strain CCRI-19649(T) Isolated from Surface Water.</title>
        <authorList>
            <person name="Maheux A.F."/>
            <person name="Boudreau D.K."/>
            <person name="Berube E."/>
            <person name="Boissinot M."/>
            <person name="Cantin P."/>
            <person name="Raymond F."/>
            <person name="Corbeil J."/>
            <person name="Omar R.F."/>
            <person name="Bergeron M.G."/>
        </authorList>
    </citation>
    <scope>NUCLEOTIDE SEQUENCE [LARGE SCALE GENOMIC DNA]</scope>
    <source>
        <strain evidence="3 4">CCRI-19649</strain>
    </source>
</reference>
<dbReference type="Gene3D" id="1.10.287.950">
    <property type="entry name" value="Methyl-accepting chemotaxis protein"/>
    <property type="match status" value="2"/>
</dbReference>
<keyword evidence="4" id="KW-1185">Reference proteome</keyword>
<dbReference type="OrthoDB" id="9815841at2"/>
<feature type="chain" id="PRO_5017067485" description="YhgE/Pip domain-containing protein" evidence="2">
    <location>
        <begin position="29"/>
        <end position="666"/>
    </location>
</feature>
<evidence type="ECO:0000256" key="1">
    <source>
        <dbReference type="SAM" id="MobiDB-lite"/>
    </source>
</evidence>
<feature type="signal peptide" evidence="2">
    <location>
        <begin position="1"/>
        <end position="28"/>
    </location>
</feature>
<organism evidence="3 4">
    <name type="scientific">Romboutsia weinsteinii</name>
    <dbReference type="NCBI Taxonomy" id="2020949"/>
    <lineage>
        <taxon>Bacteria</taxon>
        <taxon>Bacillati</taxon>
        <taxon>Bacillota</taxon>
        <taxon>Clostridia</taxon>
        <taxon>Peptostreptococcales</taxon>
        <taxon>Peptostreptococcaceae</taxon>
        <taxon>Romboutsia</taxon>
    </lineage>
</organism>
<protein>
    <recommendedName>
        <fullName evidence="5">YhgE/Pip domain-containing protein</fullName>
    </recommendedName>
</protein>
<dbReference type="RefSeq" id="WP_116041339.1">
    <property type="nucleotide sequence ID" value="NZ_NOJY02000010.1"/>
</dbReference>
<dbReference type="Proteomes" id="UP000215694">
    <property type="component" value="Unassembled WGS sequence"/>
</dbReference>
<feature type="compositionally biased region" description="Basic and acidic residues" evidence="1">
    <location>
        <begin position="640"/>
        <end position="654"/>
    </location>
</feature>
<dbReference type="NCBIfam" id="TIGR03057">
    <property type="entry name" value="xxxLxxG_by_4"/>
    <property type="match status" value="4"/>
</dbReference>
<dbReference type="SUPFAM" id="SSF58104">
    <property type="entry name" value="Methyl-accepting chemotaxis protein (MCP) signaling domain"/>
    <property type="match status" value="1"/>
</dbReference>
<evidence type="ECO:0000313" key="3">
    <source>
        <dbReference type="EMBL" id="RDY27870.1"/>
    </source>
</evidence>
<gene>
    <name evidence="3" type="ORF">CHL78_007655</name>
</gene>
<dbReference type="InterPro" id="IPR023908">
    <property type="entry name" value="xxxLxxG_rpt"/>
</dbReference>
<evidence type="ECO:0000256" key="2">
    <source>
        <dbReference type="SAM" id="SignalP"/>
    </source>
</evidence>
<dbReference type="EMBL" id="NOJY02000010">
    <property type="protein sequence ID" value="RDY27870.1"/>
    <property type="molecule type" value="Genomic_DNA"/>
</dbReference>
<proteinExistence type="predicted"/>
<comment type="caution">
    <text evidence="3">The sequence shown here is derived from an EMBL/GenBank/DDBJ whole genome shotgun (WGS) entry which is preliminary data.</text>
</comment>
<sequence length="666" mass="71415">MNNKKISTTSVILLTASMIASNTVIGFADELKKDETVYSILKSNGDVDENIVSTWIKGDSKLGEIKDKSELSNIKNLNGDEKPAIDGDNITWNVGEDDLYYRGESNKTLPIDVNIKYELDGKKVNPEDIQGKSGKIKMIISLKNNELRSVNVDGKDRDIYVPFMTATEVIIPRDNFKDINVNSGKVLDDGKNSDITFVSLPGFKESLELDEDLINMMNLKDTLIIEGETTNFKNPDIFIVATPNNLDLDEVNEDTKLSDLKNSLKELKEGGVDLLSGAKQLADGNSELSKNYANFDKGVKTLDNGAGTLNSGIKQLSDGTSQLTTGANDLSSGLNQLNSSQGEFQSGVSTYTSSVGQLYNAYGGINTGIQSAYQGSTKLMEGINSGASGLDSLLASTNQIDDVASKINLIIETVNAIQVPKDQQGLKDSLLQKGREISGGLNQIAEGQREGISQLKGGMGELAAGASTLNQGLAQLNSGSVTFYDNFGKLNGSSNTLNDGSKKLKDATGTIYDGSQTLSSGVGSLGKGVDALTKGGSTLKAGTSELSRNSNKIVDGTNELSKGSKELYDGTKKLKEDGLDKLYDEGNKTIGELDGAVEVKDKMVEISKAYNNYGGISEGMEGNVKFVMKTQDNNTDNENDDKGKVSENSKEDSSVVKGWFKKLFNK</sequence>
<name>A0A371J504_9FIRM</name>
<dbReference type="AlphaFoldDB" id="A0A371J504"/>